<comment type="caution">
    <text evidence="6">The sequence shown here is derived from an EMBL/GenBank/DDBJ whole genome shotgun (WGS) entry which is preliminary data.</text>
</comment>
<dbReference type="AlphaFoldDB" id="A0A941DDU7"/>
<reference evidence="6" key="1">
    <citation type="submission" date="2021-04" db="EMBL/GenBank/DDBJ databases">
        <title>Phycicoccus avicenniae sp. nov., a novel endophytic actinomycetes isolated from branch of Avicennia mariana.</title>
        <authorList>
            <person name="Tuo L."/>
        </authorList>
    </citation>
    <scope>NUCLEOTIDE SEQUENCE</scope>
    <source>
        <strain evidence="6">BSK3Z-2</strain>
    </source>
</reference>
<gene>
    <name evidence="6" type="ORF">KC207_14520</name>
</gene>
<dbReference type="GO" id="GO:0019433">
    <property type="term" value="P:triglyceride catabolic process"/>
    <property type="evidence" value="ECO:0007669"/>
    <property type="project" value="TreeGrafter"/>
</dbReference>
<name>A0A941DDU7_9MICO</name>
<feature type="domain" description="SGNH hydrolase-type esterase" evidence="5">
    <location>
        <begin position="94"/>
        <end position="384"/>
    </location>
</feature>
<keyword evidence="6" id="KW-0378">Hydrolase</keyword>
<keyword evidence="4" id="KW-0812">Transmembrane</keyword>
<evidence type="ECO:0000313" key="7">
    <source>
        <dbReference type="Proteomes" id="UP000677016"/>
    </source>
</evidence>
<feature type="transmembrane region" description="Helical" evidence="4">
    <location>
        <begin position="12"/>
        <end position="34"/>
    </location>
</feature>
<dbReference type="Proteomes" id="UP000677016">
    <property type="component" value="Unassembled WGS sequence"/>
</dbReference>
<evidence type="ECO:0000256" key="1">
    <source>
        <dbReference type="PIRSR" id="PIRSR637460-1"/>
    </source>
</evidence>
<evidence type="ECO:0000256" key="4">
    <source>
        <dbReference type="SAM" id="Phobius"/>
    </source>
</evidence>
<proteinExistence type="predicted"/>
<dbReference type="PANTHER" id="PTHR37981:SF1">
    <property type="entry name" value="SGNH HYDROLASE-TYPE ESTERASE DOMAIN-CONTAINING PROTEIN"/>
    <property type="match status" value="1"/>
</dbReference>
<keyword evidence="2" id="KW-1015">Disulfide bond</keyword>
<dbReference type="RefSeq" id="WP_211604036.1">
    <property type="nucleotide sequence ID" value="NZ_JAGSNF010000021.1"/>
</dbReference>
<feature type="disulfide bond" evidence="2">
    <location>
        <begin position="223"/>
        <end position="243"/>
    </location>
</feature>
<dbReference type="InterPro" id="IPR037460">
    <property type="entry name" value="SEST-like"/>
</dbReference>
<evidence type="ECO:0000256" key="2">
    <source>
        <dbReference type="PIRSR" id="PIRSR637460-2"/>
    </source>
</evidence>
<keyword evidence="7" id="KW-1185">Reference proteome</keyword>
<protein>
    <submittedName>
        <fullName evidence="6">SGNH/GDSL hydrolase family protein</fullName>
    </submittedName>
</protein>
<dbReference type="InterPro" id="IPR036514">
    <property type="entry name" value="SGNH_hydro_sf"/>
</dbReference>
<dbReference type="InterPro" id="IPR013830">
    <property type="entry name" value="SGNH_hydro"/>
</dbReference>
<dbReference type="SUPFAM" id="SSF52266">
    <property type="entry name" value="SGNH hydrolase"/>
    <property type="match status" value="1"/>
</dbReference>
<dbReference type="EMBL" id="JAGSNF010000021">
    <property type="protein sequence ID" value="MBR7744507.1"/>
    <property type="molecule type" value="Genomic_DNA"/>
</dbReference>
<evidence type="ECO:0000313" key="6">
    <source>
        <dbReference type="EMBL" id="MBR7744507.1"/>
    </source>
</evidence>
<evidence type="ECO:0000259" key="5">
    <source>
        <dbReference type="Pfam" id="PF13472"/>
    </source>
</evidence>
<dbReference type="GO" id="GO:0004806">
    <property type="term" value="F:triacylglycerol lipase activity"/>
    <property type="evidence" value="ECO:0007669"/>
    <property type="project" value="TreeGrafter"/>
</dbReference>
<keyword evidence="4" id="KW-1133">Transmembrane helix</keyword>
<keyword evidence="4" id="KW-0472">Membrane</keyword>
<feature type="region of interest" description="Disordered" evidence="3">
    <location>
        <begin position="174"/>
        <end position="195"/>
    </location>
</feature>
<feature type="active site" evidence="1">
    <location>
        <position position="376"/>
    </location>
</feature>
<feature type="disulfide bond" evidence="2">
    <location>
        <begin position="136"/>
        <end position="163"/>
    </location>
</feature>
<evidence type="ECO:0000256" key="3">
    <source>
        <dbReference type="SAM" id="MobiDB-lite"/>
    </source>
</evidence>
<dbReference type="Gene3D" id="3.40.50.1110">
    <property type="entry name" value="SGNH hydrolase"/>
    <property type="match status" value="1"/>
</dbReference>
<dbReference type="PANTHER" id="PTHR37981">
    <property type="entry name" value="LIPASE 2"/>
    <property type="match status" value="1"/>
</dbReference>
<dbReference type="CDD" id="cd01823">
    <property type="entry name" value="SEST_like"/>
    <property type="match status" value="1"/>
</dbReference>
<feature type="active site" description="Nucleophile" evidence="1">
    <location>
        <position position="97"/>
    </location>
</feature>
<dbReference type="Pfam" id="PF13472">
    <property type="entry name" value="Lipase_GDSL_2"/>
    <property type="match status" value="1"/>
</dbReference>
<organism evidence="6 7">
    <name type="scientific">Phycicoccus avicenniae</name>
    <dbReference type="NCBI Taxonomy" id="2828860"/>
    <lineage>
        <taxon>Bacteria</taxon>
        <taxon>Bacillati</taxon>
        <taxon>Actinomycetota</taxon>
        <taxon>Actinomycetes</taxon>
        <taxon>Micrococcales</taxon>
        <taxon>Intrasporangiaceae</taxon>
        <taxon>Phycicoccus</taxon>
    </lineage>
</organism>
<accession>A0A941DDU7</accession>
<sequence>MGVRTGRERGSSGLEYIGIALAVAALVAAVGVFLGPRLEPEVARAWCLVTGDSGSDCSGGGTGSAAAAGEDLPWFADPALTPEERATAGRYVGLGDSYSSGEGGSAYEPGTDEDNQWKKWWDQHGLWPGEVRQNMCHRSTAAYSQRVNADQGLTFKGFGFAACSGAVIDDFYRPNHENHNADSPNRQNEDEPAQLDSLTEDTSLVTFSIGGNDVGFADVLTECVKATAISFYDGISGAPPSSCADSDVAAEARGRIPDTAERLTQLLADARERAPGARIIVVGYPKFFPADPSGVSSMIQADDQRWINGGVEALNDALAEAVEDAGGPDAGFEFVDPRDAFAGCEIGTADSCMNGLRVGFGDDFDSGRPVSNGSFHPNDEGHRRIADLIADRIRNGG</sequence>